<sequence>MPDIFGGSLLPTGQEGRLSRAGSSGDSPPTVCLEGRTLGTGQPLPSNPAEEREIRGPLPSPRSEAEVCLPGG</sequence>
<evidence type="ECO:0000313" key="3">
    <source>
        <dbReference type="Proteomes" id="UP001497516"/>
    </source>
</evidence>
<gene>
    <name evidence="2" type="ORF">LTRI10_LOCUS13352</name>
</gene>
<evidence type="ECO:0000313" key="2">
    <source>
        <dbReference type="EMBL" id="CAL1371276.1"/>
    </source>
</evidence>
<dbReference type="Proteomes" id="UP001497516">
    <property type="component" value="Chromosome 2"/>
</dbReference>
<protein>
    <submittedName>
        <fullName evidence="2">Uncharacterized protein</fullName>
    </submittedName>
</protein>
<keyword evidence="3" id="KW-1185">Reference proteome</keyword>
<proteinExistence type="predicted"/>
<name>A0AAV2DC50_9ROSI</name>
<organism evidence="2 3">
    <name type="scientific">Linum trigynum</name>
    <dbReference type="NCBI Taxonomy" id="586398"/>
    <lineage>
        <taxon>Eukaryota</taxon>
        <taxon>Viridiplantae</taxon>
        <taxon>Streptophyta</taxon>
        <taxon>Embryophyta</taxon>
        <taxon>Tracheophyta</taxon>
        <taxon>Spermatophyta</taxon>
        <taxon>Magnoliopsida</taxon>
        <taxon>eudicotyledons</taxon>
        <taxon>Gunneridae</taxon>
        <taxon>Pentapetalae</taxon>
        <taxon>rosids</taxon>
        <taxon>fabids</taxon>
        <taxon>Malpighiales</taxon>
        <taxon>Linaceae</taxon>
        <taxon>Linum</taxon>
    </lineage>
</organism>
<dbReference type="EMBL" id="OZ034815">
    <property type="protein sequence ID" value="CAL1371276.1"/>
    <property type="molecule type" value="Genomic_DNA"/>
</dbReference>
<reference evidence="2 3" key="1">
    <citation type="submission" date="2024-04" db="EMBL/GenBank/DDBJ databases">
        <authorList>
            <person name="Fracassetti M."/>
        </authorList>
    </citation>
    <scope>NUCLEOTIDE SEQUENCE [LARGE SCALE GENOMIC DNA]</scope>
</reference>
<feature type="region of interest" description="Disordered" evidence="1">
    <location>
        <begin position="1"/>
        <end position="72"/>
    </location>
</feature>
<dbReference type="AlphaFoldDB" id="A0AAV2DC50"/>
<evidence type="ECO:0000256" key="1">
    <source>
        <dbReference type="SAM" id="MobiDB-lite"/>
    </source>
</evidence>
<accession>A0AAV2DC50</accession>